<protein>
    <submittedName>
        <fullName evidence="2">Uncharacterized protein</fullName>
    </submittedName>
</protein>
<feature type="compositionally biased region" description="Basic and acidic residues" evidence="1">
    <location>
        <begin position="23"/>
        <end position="46"/>
    </location>
</feature>
<dbReference type="AlphaFoldDB" id="A0A1Z5JHH1"/>
<dbReference type="InParanoid" id="A0A1Z5JHH1"/>
<evidence type="ECO:0000313" key="3">
    <source>
        <dbReference type="Proteomes" id="UP000198406"/>
    </source>
</evidence>
<keyword evidence="3" id="KW-1185">Reference proteome</keyword>
<organism evidence="2 3">
    <name type="scientific">Fistulifera solaris</name>
    <name type="common">Oleaginous diatom</name>
    <dbReference type="NCBI Taxonomy" id="1519565"/>
    <lineage>
        <taxon>Eukaryota</taxon>
        <taxon>Sar</taxon>
        <taxon>Stramenopiles</taxon>
        <taxon>Ochrophyta</taxon>
        <taxon>Bacillariophyta</taxon>
        <taxon>Bacillariophyceae</taxon>
        <taxon>Bacillariophycidae</taxon>
        <taxon>Naviculales</taxon>
        <taxon>Naviculaceae</taxon>
        <taxon>Fistulifera</taxon>
    </lineage>
</organism>
<gene>
    <name evidence="2" type="ORF">FisN_36Lu003</name>
</gene>
<feature type="compositionally biased region" description="Polar residues" evidence="1">
    <location>
        <begin position="67"/>
        <end position="77"/>
    </location>
</feature>
<feature type="region of interest" description="Disordered" evidence="1">
    <location>
        <begin position="16"/>
        <end position="77"/>
    </location>
</feature>
<name>A0A1Z5JHH1_FISSO</name>
<comment type="caution">
    <text evidence="2">The sequence shown here is derived from an EMBL/GenBank/DDBJ whole genome shotgun (WGS) entry which is preliminary data.</text>
</comment>
<evidence type="ECO:0000256" key="1">
    <source>
        <dbReference type="SAM" id="MobiDB-lite"/>
    </source>
</evidence>
<reference evidence="2 3" key="1">
    <citation type="journal article" date="2015" name="Plant Cell">
        <title>Oil accumulation by the oleaginous diatom Fistulifera solaris as revealed by the genome and transcriptome.</title>
        <authorList>
            <person name="Tanaka T."/>
            <person name="Maeda Y."/>
            <person name="Veluchamy A."/>
            <person name="Tanaka M."/>
            <person name="Abida H."/>
            <person name="Marechal E."/>
            <person name="Bowler C."/>
            <person name="Muto M."/>
            <person name="Sunaga Y."/>
            <person name="Tanaka M."/>
            <person name="Yoshino T."/>
            <person name="Taniguchi T."/>
            <person name="Fukuda Y."/>
            <person name="Nemoto M."/>
            <person name="Matsumoto M."/>
            <person name="Wong P.S."/>
            <person name="Aburatani S."/>
            <person name="Fujibuchi W."/>
        </authorList>
    </citation>
    <scope>NUCLEOTIDE SEQUENCE [LARGE SCALE GENOMIC DNA]</scope>
    <source>
        <strain evidence="2 3">JPCC DA0580</strain>
    </source>
</reference>
<evidence type="ECO:0000313" key="2">
    <source>
        <dbReference type="EMBL" id="GAX13453.1"/>
    </source>
</evidence>
<accession>A0A1Z5JHH1</accession>
<proteinExistence type="predicted"/>
<dbReference type="EMBL" id="BDSP01000067">
    <property type="protein sequence ID" value="GAX13453.1"/>
    <property type="molecule type" value="Genomic_DNA"/>
</dbReference>
<dbReference type="Proteomes" id="UP000198406">
    <property type="component" value="Unassembled WGS sequence"/>
</dbReference>
<sequence>MDDVFPVRQSSILLDAPYKRQRHREEQKMQYHYDASRLTSDDQTHGDEEEEESSSSRLSRRGKIQMVTKQQNNAQLN</sequence>